<accession>I1CJ17</accession>
<dbReference type="Gene3D" id="1.10.8.60">
    <property type="match status" value="1"/>
</dbReference>
<protein>
    <recommendedName>
        <fullName evidence="13">ATPase AAA-type core domain-containing protein</fullName>
    </recommendedName>
</protein>
<name>I1CJ17_RHIO9</name>
<dbReference type="Pfam" id="PF00004">
    <property type="entry name" value="AAA"/>
    <property type="match status" value="1"/>
</dbReference>
<reference evidence="11 12" key="1">
    <citation type="journal article" date="2009" name="PLoS Genet.">
        <title>Genomic analysis of the basal lineage fungus Rhizopus oryzae reveals a whole-genome duplication.</title>
        <authorList>
            <person name="Ma L.-J."/>
            <person name="Ibrahim A.S."/>
            <person name="Skory C."/>
            <person name="Grabherr M.G."/>
            <person name="Burger G."/>
            <person name="Butler M."/>
            <person name="Elias M."/>
            <person name="Idnurm A."/>
            <person name="Lang B.F."/>
            <person name="Sone T."/>
            <person name="Abe A."/>
            <person name="Calvo S.E."/>
            <person name="Corrochano L.M."/>
            <person name="Engels R."/>
            <person name="Fu J."/>
            <person name="Hansberg W."/>
            <person name="Kim J.-M."/>
            <person name="Kodira C.D."/>
            <person name="Koehrsen M.J."/>
            <person name="Liu B."/>
            <person name="Miranda-Saavedra D."/>
            <person name="O'Leary S."/>
            <person name="Ortiz-Castellanos L."/>
            <person name="Poulter R."/>
            <person name="Rodriguez-Romero J."/>
            <person name="Ruiz-Herrera J."/>
            <person name="Shen Y.-Q."/>
            <person name="Zeng Q."/>
            <person name="Galagan J."/>
            <person name="Birren B.W."/>
            <person name="Cuomo C.A."/>
            <person name="Wickes B.L."/>
        </authorList>
    </citation>
    <scope>NUCLEOTIDE SEQUENCE [LARGE SCALE GENOMIC DNA]</scope>
    <source>
        <strain evidence="12">RA 99-880 / ATCC MYA-4621 / FGSC 9543 / NRRL 43880</strain>
    </source>
</reference>
<keyword evidence="12" id="KW-1185">Reference proteome</keyword>
<dbReference type="InterPro" id="IPR008269">
    <property type="entry name" value="Lon_proteolytic"/>
</dbReference>
<evidence type="ECO:0000313" key="12">
    <source>
        <dbReference type="Proteomes" id="UP000009138"/>
    </source>
</evidence>
<sequence>MPGLIVQGLRKCKVKNPLFLFDEIDKLVNSKYSGDPAAALLEVLDPEQNNAFSDHYLNIPFDLSNVLFIATANSLDTIPGPLLDRMEVIEIQGYTFEEKLYIAKKYLIPKQVLAHGLERHHIHLSDDTILHLAEGYTRESGVRNLERTIASVVRAKCVQLAELKESEQEASYDGQVSVKDVQQILGAMRMPGYGKLYLTGSLGNVLQESAQIAFTWLKANAFVLGLTKDPKEKLAEEDDIHIHIPHGSVPKDGPSAGKDEHLHTGQK</sequence>
<dbReference type="SUPFAM" id="SSF54211">
    <property type="entry name" value="Ribosomal protein S5 domain 2-like"/>
    <property type="match status" value="1"/>
</dbReference>
<feature type="domain" description="Lon proteolytic" evidence="9">
    <location>
        <begin position="186"/>
        <end position="257"/>
    </location>
</feature>
<proteinExistence type="predicted"/>
<dbReference type="Pfam" id="PF05362">
    <property type="entry name" value="Lon_C"/>
    <property type="match status" value="1"/>
</dbReference>
<dbReference type="InterPro" id="IPR027417">
    <property type="entry name" value="P-loop_NTPase"/>
</dbReference>
<evidence type="ECO:0000259" key="8">
    <source>
        <dbReference type="Pfam" id="PF00004"/>
    </source>
</evidence>
<dbReference type="RefSeq" id="XP_067523843.1">
    <property type="nucleotide sequence ID" value="XM_067667742.1"/>
</dbReference>
<dbReference type="eggNOG" id="KOG2004">
    <property type="taxonomic scope" value="Eukaryota"/>
</dbReference>
<dbReference type="InterPro" id="IPR020568">
    <property type="entry name" value="Ribosomal_Su5_D2-typ_SF"/>
</dbReference>
<evidence type="ECO:0000256" key="1">
    <source>
        <dbReference type="ARBA" id="ARBA00022670"/>
    </source>
</evidence>
<dbReference type="InParanoid" id="I1CJ17"/>
<keyword evidence="3" id="KW-0378">Hydrolase</keyword>
<evidence type="ECO:0000313" key="11">
    <source>
        <dbReference type="EMBL" id="EIE88447.1"/>
    </source>
</evidence>
<dbReference type="InterPro" id="IPR003959">
    <property type="entry name" value="ATPase_AAA_core"/>
</dbReference>
<dbReference type="PANTHER" id="PTHR10046">
    <property type="entry name" value="ATP DEPENDENT LON PROTEASE FAMILY MEMBER"/>
    <property type="match status" value="1"/>
</dbReference>
<keyword evidence="4" id="KW-0720">Serine protease</keyword>
<dbReference type="Proteomes" id="UP000009138">
    <property type="component" value="Unassembled WGS sequence"/>
</dbReference>
<feature type="domain" description="Lon protease AAA+ ATPase lid" evidence="10">
    <location>
        <begin position="114"/>
        <end position="166"/>
    </location>
</feature>
<evidence type="ECO:0000259" key="9">
    <source>
        <dbReference type="Pfam" id="PF05362"/>
    </source>
</evidence>
<dbReference type="GO" id="GO:0004176">
    <property type="term" value="F:ATP-dependent peptidase activity"/>
    <property type="evidence" value="ECO:0007669"/>
    <property type="project" value="InterPro"/>
</dbReference>
<dbReference type="InterPro" id="IPR054594">
    <property type="entry name" value="Lon_lid"/>
</dbReference>
<organism evidence="11 12">
    <name type="scientific">Rhizopus delemar (strain RA 99-880 / ATCC MYA-4621 / FGSC 9543 / NRRL 43880)</name>
    <name type="common">Mucormycosis agent</name>
    <name type="synonym">Rhizopus arrhizus var. delemar</name>
    <dbReference type="NCBI Taxonomy" id="246409"/>
    <lineage>
        <taxon>Eukaryota</taxon>
        <taxon>Fungi</taxon>
        <taxon>Fungi incertae sedis</taxon>
        <taxon>Mucoromycota</taxon>
        <taxon>Mucoromycotina</taxon>
        <taxon>Mucoromycetes</taxon>
        <taxon>Mucorales</taxon>
        <taxon>Mucorineae</taxon>
        <taxon>Rhizopodaceae</taxon>
        <taxon>Rhizopus</taxon>
    </lineage>
</organism>
<dbReference type="VEuPathDB" id="FungiDB:RO3G_13158"/>
<evidence type="ECO:0000256" key="5">
    <source>
        <dbReference type="ARBA" id="ARBA00022840"/>
    </source>
</evidence>
<gene>
    <name evidence="11" type="ORF">RO3G_13158</name>
</gene>
<feature type="compositionally biased region" description="Basic and acidic residues" evidence="7">
    <location>
        <begin position="257"/>
        <end position="267"/>
    </location>
</feature>
<feature type="region of interest" description="Disordered" evidence="7">
    <location>
        <begin position="239"/>
        <end position="267"/>
    </location>
</feature>
<dbReference type="FunFam" id="1.10.8.60:FF:000091">
    <property type="entry name" value="Lon protease homolog 2, peroxisomal"/>
    <property type="match status" value="1"/>
</dbReference>
<dbReference type="AlphaFoldDB" id="I1CJ17"/>
<evidence type="ECO:0000256" key="7">
    <source>
        <dbReference type="SAM" id="MobiDB-lite"/>
    </source>
</evidence>
<dbReference type="GO" id="GO:0005524">
    <property type="term" value="F:ATP binding"/>
    <property type="evidence" value="ECO:0007669"/>
    <property type="project" value="UniProtKB-KW"/>
</dbReference>
<dbReference type="SUPFAM" id="SSF52540">
    <property type="entry name" value="P-loop containing nucleoside triphosphate hydrolases"/>
    <property type="match status" value="1"/>
</dbReference>
<evidence type="ECO:0000256" key="6">
    <source>
        <dbReference type="ARBA" id="ARBA00023140"/>
    </source>
</evidence>
<evidence type="ECO:0000256" key="2">
    <source>
        <dbReference type="ARBA" id="ARBA00022741"/>
    </source>
</evidence>
<dbReference type="GO" id="GO:0006508">
    <property type="term" value="P:proteolysis"/>
    <property type="evidence" value="ECO:0007669"/>
    <property type="project" value="UniProtKB-KW"/>
</dbReference>
<keyword evidence="1" id="KW-0645">Protease</keyword>
<dbReference type="GeneID" id="93620123"/>
<dbReference type="GO" id="GO:0004252">
    <property type="term" value="F:serine-type endopeptidase activity"/>
    <property type="evidence" value="ECO:0007669"/>
    <property type="project" value="InterPro"/>
</dbReference>
<dbReference type="EMBL" id="CH476742">
    <property type="protein sequence ID" value="EIE88447.1"/>
    <property type="molecule type" value="Genomic_DNA"/>
</dbReference>
<evidence type="ECO:0000259" key="10">
    <source>
        <dbReference type="Pfam" id="PF22667"/>
    </source>
</evidence>
<feature type="domain" description="ATPase AAA-type core" evidence="8">
    <location>
        <begin position="4"/>
        <end position="90"/>
    </location>
</feature>
<keyword evidence="5" id="KW-0067">ATP-binding</keyword>
<keyword evidence="6" id="KW-0576">Peroxisome</keyword>
<evidence type="ECO:0000256" key="3">
    <source>
        <dbReference type="ARBA" id="ARBA00022801"/>
    </source>
</evidence>
<dbReference type="OMA" id="HNDIHIH"/>
<evidence type="ECO:0000256" key="4">
    <source>
        <dbReference type="ARBA" id="ARBA00022825"/>
    </source>
</evidence>
<dbReference type="InterPro" id="IPR027065">
    <property type="entry name" value="Lon_Prtase"/>
</dbReference>
<dbReference type="STRING" id="246409.I1CJ17"/>
<dbReference type="Pfam" id="PF22667">
    <property type="entry name" value="Lon_lid"/>
    <property type="match status" value="1"/>
</dbReference>
<dbReference type="GO" id="GO:0030163">
    <property type="term" value="P:protein catabolic process"/>
    <property type="evidence" value="ECO:0007669"/>
    <property type="project" value="InterPro"/>
</dbReference>
<evidence type="ECO:0008006" key="13">
    <source>
        <dbReference type="Google" id="ProtNLM"/>
    </source>
</evidence>
<dbReference type="GO" id="GO:0016887">
    <property type="term" value="F:ATP hydrolysis activity"/>
    <property type="evidence" value="ECO:0007669"/>
    <property type="project" value="InterPro"/>
</dbReference>
<dbReference type="Gene3D" id="3.40.50.300">
    <property type="entry name" value="P-loop containing nucleotide triphosphate hydrolases"/>
    <property type="match status" value="1"/>
</dbReference>
<keyword evidence="2" id="KW-0547">Nucleotide-binding</keyword>